<proteinExistence type="predicted"/>
<organism evidence="2 3">
    <name type="scientific">Oldenlandia corymbosa var. corymbosa</name>
    <dbReference type="NCBI Taxonomy" id="529605"/>
    <lineage>
        <taxon>Eukaryota</taxon>
        <taxon>Viridiplantae</taxon>
        <taxon>Streptophyta</taxon>
        <taxon>Embryophyta</taxon>
        <taxon>Tracheophyta</taxon>
        <taxon>Spermatophyta</taxon>
        <taxon>Magnoliopsida</taxon>
        <taxon>eudicotyledons</taxon>
        <taxon>Gunneridae</taxon>
        <taxon>Pentapetalae</taxon>
        <taxon>asterids</taxon>
        <taxon>lamiids</taxon>
        <taxon>Gentianales</taxon>
        <taxon>Rubiaceae</taxon>
        <taxon>Rubioideae</taxon>
        <taxon>Spermacoceae</taxon>
        <taxon>Hedyotis-Oldenlandia complex</taxon>
        <taxon>Oldenlandia</taxon>
    </lineage>
</organism>
<accession>A0AAV1EDC9</accession>
<feature type="compositionally biased region" description="Polar residues" evidence="1">
    <location>
        <begin position="1"/>
        <end position="11"/>
    </location>
</feature>
<evidence type="ECO:0000313" key="2">
    <source>
        <dbReference type="EMBL" id="CAI9117705.1"/>
    </source>
</evidence>
<name>A0AAV1EDC9_OLDCO</name>
<dbReference type="Proteomes" id="UP001161247">
    <property type="component" value="Chromosome 9"/>
</dbReference>
<reference evidence="2" key="1">
    <citation type="submission" date="2023-03" db="EMBL/GenBank/DDBJ databases">
        <authorList>
            <person name="Julca I."/>
        </authorList>
    </citation>
    <scope>NUCLEOTIDE SEQUENCE</scope>
</reference>
<evidence type="ECO:0000313" key="3">
    <source>
        <dbReference type="Proteomes" id="UP001161247"/>
    </source>
</evidence>
<feature type="region of interest" description="Disordered" evidence="1">
    <location>
        <begin position="1"/>
        <end position="46"/>
    </location>
</feature>
<protein>
    <submittedName>
        <fullName evidence="2">OLC1v1019160C1</fullName>
    </submittedName>
</protein>
<evidence type="ECO:0000256" key="1">
    <source>
        <dbReference type="SAM" id="MobiDB-lite"/>
    </source>
</evidence>
<dbReference type="EMBL" id="OX459126">
    <property type="protein sequence ID" value="CAI9117705.1"/>
    <property type="molecule type" value="Genomic_DNA"/>
</dbReference>
<sequence length="166" mass="18757">MQPEVHSSSLKLSDRFDVLADLPGNEEPQNDLDEDNGNKNVDDDVEDEVFSEQLDKNLNTKVDLDNQIFDDTSLSSQTEFENDVLVHRGFVSDGEQEHKKRGRPRGSKKVTLLPGTETRRLTRLQGGSDQVIHIEASMPHLTERVLISAIYAKSSRNGRQDLWAEL</sequence>
<keyword evidence="3" id="KW-1185">Reference proteome</keyword>
<gene>
    <name evidence="2" type="ORF">OLC1_LOCUS23727</name>
</gene>
<dbReference type="AlphaFoldDB" id="A0AAV1EDC9"/>